<evidence type="ECO:0000256" key="2">
    <source>
        <dbReference type="ARBA" id="ARBA00022980"/>
    </source>
</evidence>
<comment type="similarity">
    <text evidence="1">Belongs to the eukaryotic ribosomal protein eS17 family.</text>
</comment>
<dbReference type="GO" id="GO:0005840">
    <property type="term" value="C:ribosome"/>
    <property type="evidence" value="ECO:0007669"/>
    <property type="project" value="UniProtKB-KW"/>
</dbReference>
<keyword evidence="2 4" id="KW-0689">Ribosomal protein</keyword>
<dbReference type="SUPFAM" id="SSF116820">
    <property type="entry name" value="Rps17e-like"/>
    <property type="match status" value="1"/>
</dbReference>
<dbReference type="GO" id="GO:1990904">
    <property type="term" value="C:ribonucleoprotein complex"/>
    <property type="evidence" value="ECO:0007669"/>
    <property type="project" value="UniProtKB-KW"/>
</dbReference>
<reference evidence="4" key="1">
    <citation type="submission" date="2022-05" db="EMBL/GenBank/DDBJ databases">
        <title>The Musa troglodytarum L. genome provides insights into the mechanism of non-climacteric behaviour and enrichment of carotenoids.</title>
        <authorList>
            <person name="Wang J."/>
        </authorList>
    </citation>
    <scope>NUCLEOTIDE SEQUENCE</scope>
    <source>
        <tissue evidence="4">Leaf</tissue>
    </source>
</reference>
<evidence type="ECO:0000256" key="3">
    <source>
        <dbReference type="ARBA" id="ARBA00023274"/>
    </source>
</evidence>
<protein>
    <submittedName>
        <fullName evidence="4">40S ribosomal protein</fullName>
    </submittedName>
</protein>
<dbReference type="InterPro" id="IPR001210">
    <property type="entry name" value="Ribosomal_eS17"/>
</dbReference>
<sequence length="31" mass="3723">MGRVRTETVEKSSRQVIERRYSLITIDFHTN</sequence>
<dbReference type="OrthoDB" id="1727351at2759"/>
<evidence type="ECO:0000256" key="1">
    <source>
        <dbReference type="ARBA" id="ARBA00010444"/>
    </source>
</evidence>
<gene>
    <name evidence="4" type="ORF">MUK42_27552</name>
</gene>
<name>A0A9E7F6E4_9LILI</name>
<organism evidence="4 5">
    <name type="scientific">Musa troglodytarum</name>
    <name type="common">fe'i banana</name>
    <dbReference type="NCBI Taxonomy" id="320322"/>
    <lineage>
        <taxon>Eukaryota</taxon>
        <taxon>Viridiplantae</taxon>
        <taxon>Streptophyta</taxon>
        <taxon>Embryophyta</taxon>
        <taxon>Tracheophyta</taxon>
        <taxon>Spermatophyta</taxon>
        <taxon>Magnoliopsida</taxon>
        <taxon>Liliopsida</taxon>
        <taxon>Zingiberales</taxon>
        <taxon>Musaceae</taxon>
        <taxon>Musa</taxon>
    </lineage>
</organism>
<dbReference type="Gene3D" id="1.10.60.20">
    <property type="entry name" value="Ribosomal protein S17e-like"/>
    <property type="match status" value="1"/>
</dbReference>
<dbReference type="AlphaFoldDB" id="A0A9E7F6E4"/>
<accession>A0A9E7F6E4</accession>
<keyword evidence="5" id="KW-1185">Reference proteome</keyword>
<dbReference type="GO" id="GO:0003735">
    <property type="term" value="F:structural constituent of ribosome"/>
    <property type="evidence" value="ECO:0007669"/>
    <property type="project" value="InterPro"/>
</dbReference>
<dbReference type="Pfam" id="PF00833">
    <property type="entry name" value="Ribosomal_S17e"/>
    <property type="match status" value="1"/>
</dbReference>
<dbReference type="GO" id="GO:0006412">
    <property type="term" value="P:translation"/>
    <property type="evidence" value="ECO:0007669"/>
    <property type="project" value="InterPro"/>
</dbReference>
<dbReference type="Proteomes" id="UP001055439">
    <property type="component" value="Chromosome 2"/>
</dbReference>
<proteinExistence type="inferred from homology"/>
<evidence type="ECO:0000313" key="4">
    <source>
        <dbReference type="EMBL" id="URD89482.1"/>
    </source>
</evidence>
<evidence type="ECO:0000313" key="5">
    <source>
        <dbReference type="Proteomes" id="UP001055439"/>
    </source>
</evidence>
<keyword evidence="3" id="KW-0687">Ribonucleoprotein</keyword>
<dbReference type="EMBL" id="CP097504">
    <property type="protein sequence ID" value="URD89482.1"/>
    <property type="molecule type" value="Genomic_DNA"/>
</dbReference>
<dbReference type="InterPro" id="IPR036401">
    <property type="entry name" value="Ribosomal_eS17_sf"/>
</dbReference>